<evidence type="ECO:0000256" key="1">
    <source>
        <dbReference type="SAM" id="MobiDB-lite"/>
    </source>
</evidence>
<dbReference type="EMBL" id="LSRX01000008">
    <property type="protein sequence ID" value="OLQ14956.1"/>
    <property type="molecule type" value="Genomic_DNA"/>
</dbReference>
<sequence length="692" mass="76346">MENPQLKATMQSIMEDTEIPPNKRLDKLTALLKEHALAYSMMLTPGDMLVHPHNRGGAMLSPLDVHDKGQKIVDLGFRRSLLTDSLAFELSPLEEKRREQVEANHDLSNKSGGLLAPVSGSERFMTVSSSHTTAFLKACMAKCKKPGGGCLGLEDEAMRDACKTGWPWLVVSWKAEHLVPGLPAFMQMVLNSVHSVGLGIQEMEAAQQVALLVSSGQSFKDAIQAVKASKPACQSYMDHVGLYVQKFGGGPGFPLVSFLSGFCKELSITVAVGEELFKAVCSWDLHEPSTQFPFLRAGLLACQLTSPKIVDGTARLLVKADLDRLKGANLRQKLLQAEEILAHGYQVYVDSGKTTEVQRALGLMMVRLSLLLTKKEKLGREKMDVYQSPEHVAQLFAKEAMSRGPSGSGSRSDAKDQEDEQKPLNLLGGLSVGEQALLQNKHLSKGGKYMHTDYPDKVFVFTGLENDEAQFVHTPLYGSPETVLVPPNLFKKWKATRVAVPRIFSQDVADGFMYGKSSVLAEAELLAEAHQMLFTLYKAHNSGDSGNLDIVSPTALYTSGNFPVQKLKLLPLASLSKPKDESKLTLYVEWKGAKYQLSPWPQVKDFDEFLAWNFRDVGFRPKATEIIVPFFWVKTTGKEDEVSMNIVWKTMEGMKVPVLMNTKKLSAQTLLLQPTKELLDKGSSSSKKRKAA</sequence>
<comment type="caution">
    <text evidence="2">The sequence shown here is derived from an EMBL/GenBank/DDBJ whole genome shotgun (WGS) entry which is preliminary data.</text>
</comment>
<evidence type="ECO:0000313" key="3">
    <source>
        <dbReference type="Proteomes" id="UP000186817"/>
    </source>
</evidence>
<proteinExistence type="predicted"/>
<name>A0A1Q9F5L0_SYMMI</name>
<dbReference type="AlphaFoldDB" id="A0A1Q9F5L0"/>
<protein>
    <submittedName>
        <fullName evidence="2">Uncharacterized protein</fullName>
    </submittedName>
</protein>
<dbReference type="Proteomes" id="UP000186817">
    <property type="component" value="Unassembled WGS sequence"/>
</dbReference>
<accession>A0A1Q9F5L0</accession>
<organism evidence="2 3">
    <name type="scientific">Symbiodinium microadriaticum</name>
    <name type="common">Dinoflagellate</name>
    <name type="synonym">Zooxanthella microadriatica</name>
    <dbReference type="NCBI Taxonomy" id="2951"/>
    <lineage>
        <taxon>Eukaryota</taxon>
        <taxon>Sar</taxon>
        <taxon>Alveolata</taxon>
        <taxon>Dinophyceae</taxon>
        <taxon>Suessiales</taxon>
        <taxon>Symbiodiniaceae</taxon>
        <taxon>Symbiodinium</taxon>
    </lineage>
</organism>
<feature type="region of interest" description="Disordered" evidence="1">
    <location>
        <begin position="399"/>
        <end position="420"/>
    </location>
</feature>
<evidence type="ECO:0000313" key="2">
    <source>
        <dbReference type="EMBL" id="OLQ14956.1"/>
    </source>
</evidence>
<keyword evidence="3" id="KW-1185">Reference proteome</keyword>
<gene>
    <name evidence="2" type="ORF">AK812_SmicGene788</name>
</gene>
<reference evidence="2 3" key="1">
    <citation type="submission" date="2016-02" db="EMBL/GenBank/DDBJ databases">
        <title>Genome analysis of coral dinoflagellate symbionts highlights evolutionary adaptations to a symbiotic lifestyle.</title>
        <authorList>
            <person name="Aranda M."/>
            <person name="Li Y."/>
            <person name="Liew Y.J."/>
            <person name="Baumgarten S."/>
            <person name="Simakov O."/>
            <person name="Wilson M."/>
            <person name="Piel J."/>
            <person name="Ashoor H."/>
            <person name="Bougouffa S."/>
            <person name="Bajic V.B."/>
            <person name="Ryu T."/>
            <person name="Ravasi T."/>
            <person name="Bayer T."/>
            <person name="Micklem G."/>
            <person name="Kim H."/>
            <person name="Bhak J."/>
            <person name="Lajeunesse T.C."/>
            <person name="Voolstra C.R."/>
        </authorList>
    </citation>
    <scope>NUCLEOTIDE SEQUENCE [LARGE SCALE GENOMIC DNA]</scope>
    <source>
        <strain evidence="2 3">CCMP2467</strain>
    </source>
</reference>
<dbReference type="OrthoDB" id="420835at2759"/>
<feature type="compositionally biased region" description="Low complexity" evidence="1">
    <location>
        <begin position="402"/>
        <end position="411"/>
    </location>
</feature>